<dbReference type="RefSeq" id="WP_352147585.1">
    <property type="nucleotide sequence ID" value="NZ_JBEOZY010000012.1"/>
</dbReference>
<evidence type="ECO:0000313" key="1">
    <source>
        <dbReference type="EMBL" id="MER6165855.1"/>
    </source>
</evidence>
<evidence type="ECO:0000313" key="2">
    <source>
        <dbReference type="Proteomes" id="UP001496720"/>
    </source>
</evidence>
<proteinExistence type="predicted"/>
<reference evidence="1 2" key="1">
    <citation type="submission" date="2024-06" db="EMBL/GenBank/DDBJ databases">
        <title>The Natural Products Discovery Center: Release of the First 8490 Sequenced Strains for Exploring Actinobacteria Biosynthetic Diversity.</title>
        <authorList>
            <person name="Kalkreuter E."/>
            <person name="Kautsar S.A."/>
            <person name="Yang D."/>
            <person name="Bader C.D."/>
            <person name="Teijaro C.N."/>
            <person name="Fluegel L."/>
            <person name="Davis C.M."/>
            <person name="Simpson J.R."/>
            <person name="Lauterbach L."/>
            <person name="Steele A.D."/>
            <person name="Gui C."/>
            <person name="Meng S."/>
            <person name="Li G."/>
            <person name="Viehrig K."/>
            <person name="Ye F."/>
            <person name="Su P."/>
            <person name="Kiefer A.F."/>
            <person name="Nichols A."/>
            <person name="Cepeda A.J."/>
            <person name="Yan W."/>
            <person name="Fan B."/>
            <person name="Jiang Y."/>
            <person name="Adhikari A."/>
            <person name="Zheng C.-J."/>
            <person name="Schuster L."/>
            <person name="Cowan T.M."/>
            <person name="Smanski M.J."/>
            <person name="Chevrette M.G."/>
            <person name="De Carvalho L.P.S."/>
            <person name="Shen B."/>
        </authorList>
    </citation>
    <scope>NUCLEOTIDE SEQUENCE [LARGE SCALE GENOMIC DNA]</scope>
    <source>
        <strain evidence="1 2">NPDC001615</strain>
    </source>
</reference>
<keyword evidence="2" id="KW-1185">Reference proteome</keyword>
<protein>
    <recommendedName>
        <fullName evidence="3">PIN domain-containing protein</fullName>
    </recommendedName>
</protein>
<name>A0ABV1SVV5_9ACTN</name>
<dbReference type="EMBL" id="JBEOZY010000012">
    <property type="protein sequence ID" value="MER6165855.1"/>
    <property type="molecule type" value="Genomic_DNA"/>
</dbReference>
<accession>A0ABV1SVV5</accession>
<dbReference type="Proteomes" id="UP001496720">
    <property type="component" value="Unassembled WGS sequence"/>
</dbReference>
<organism evidence="1 2">
    <name type="scientific">Streptomyces violaceorubidus</name>
    <dbReference type="NCBI Taxonomy" id="284042"/>
    <lineage>
        <taxon>Bacteria</taxon>
        <taxon>Bacillati</taxon>
        <taxon>Actinomycetota</taxon>
        <taxon>Actinomycetes</taxon>
        <taxon>Kitasatosporales</taxon>
        <taxon>Streptomycetaceae</taxon>
        <taxon>Streptomyces</taxon>
    </lineage>
</organism>
<comment type="caution">
    <text evidence="1">The sequence shown here is derived from an EMBL/GenBank/DDBJ whole genome shotgun (WGS) entry which is preliminary data.</text>
</comment>
<evidence type="ECO:0008006" key="3">
    <source>
        <dbReference type="Google" id="ProtNLM"/>
    </source>
</evidence>
<gene>
    <name evidence="1" type="ORF">ABT188_14970</name>
</gene>
<sequence>MNDLHIVLDTGALVSLRGNPLVSRLVYQATSSPGTRLYAAACALVEADRTYPGLAEHVAQLPAVDILPLDLRAVLSLSGTDGWGLPHTQHVAQPSEERPHGAVVATVSPEDWKGRPVRLLSLALDE</sequence>